<dbReference type="SUPFAM" id="SSF158235">
    <property type="entry name" value="SOCS box-like"/>
    <property type="match status" value="1"/>
</dbReference>
<dbReference type="SUPFAM" id="SSF48403">
    <property type="entry name" value="Ankyrin repeat"/>
    <property type="match status" value="1"/>
</dbReference>
<dbReference type="OMA" id="DCRSPMC"/>
<evidence type="ECO:0000256" key="2">
    <source>
        <dbReference type="ARBA" id="ARBA00022737"/>
    </source>
</evidence>
<feature type="repeat" description="ANK" evidence="4">
    <location>
        <begin position="140"/>
        <end position="172"/>
    </location>
</feature>
<dbReference type="UniPathway" id="UPA00143"/>
<dbReference type="STRING" id="109280.ENSHCOP00000015449"/>
<evidence type="ECO:0000256" key="3">
    <source>
        <dbReference type="ARBA" id="ARBA00023043"/>
    </source>
</evidence>
<feature type="domain" description="SOCS box" evidence="5">
    <location>
        <begin position="498"/>
        <end position="551"/>
    </location>
</feature>
<feature type="repeat" description="ANK" evidence="4">
    <location>
        <begin position="107"/>
        <end position="139"/>
    </location>
</feature>
<dbReference type="Pfam" id="PF12796">
    <property type="entry name" value="Ank_2"/>
    <property type="match status" value="3"/>
</dbReference>
<dbReference type="InterPro" id="IPR002110">
    <property type="entry name" value="Ankyrin_rpt"/>
</dbReference>
<dbReference type="GO" id="GO:0035556">
    <property type="term" value="P:intracellular signal transduction"/>
    <property type="evidence" value="ECO:0007669"/>
    <property type="project" value="InterPro"/>
</dbReference>
<dbReference type="GO" id="GO:0016567">
    <property type="term" value="P:protein ubiquitination"/>
    <property type="evidence" value="ECO:0007669"/>
    <property type="project" value="UniProtKB-UniPathway"/>
</dbReference>
<dbReference type="InterPro" id="IPR050889">
    <property type="entry name" value="Dendritic_Spine_Reg/Scaffold"/>
</dbReference>
<protein>
    <submittedName>
        <fullName evidence="6">Ankyrin repeat and SOCS box containing 3</fullName>
    </submittedName>
</protein>
<reference evidence="6" key="1">
    <citation type="submission" date="2025-08" db="UniProtKB">
        <authorList>
            <consortium name="Ensembl"/>
        </authorList>
    </citation>
    <scope>IDENTIFICATION</scope>
</reference>
<sequence length="551" mass="60633">MASLRCSDLTQTSSTASRRPGMDFSACYEDSVSSVAAAARLGNKRRMRYLIRQGHTVDLADNRGWRAIHEAAAAGRVGCLKEILSAAARTAGSSAGFQAYVNSATHEGESACFLAARSGHLDAVRLLLKARANIDQLTNDLSCPLYVAVSNGHKDVVQLLLAKGAMLDRSHTASCWTCLHLAVYQDHVDIVRLLVESADLEAPDDYKVTPLFLAAQHGRRQCLEVLVHAGANVNAQAVDLASPLLLASQEGHLSCVDFLLQHGADANLVCGQNWPQLPIHAAAEFGHLSILRRLLRVTERACDRDEGMVSPLYLAVQGRQLPSMELLLAEGFSPDAQDCDSLLDLHSPLSLALECELREEARLLLAAGATLDLDEWSLVLSRHDADVLKLVLEHRWLYPPRFLSDDSAADGRSSKTALRPPEFDDMLLMALQQAEFADSWLPPLLKAGLEPKLLLHCNIMKVANSEMVNFLLQFVNWSTMPPSLKDILCQRRARKTWQPLPQFDSIPDLSHLCRLQIRILMGADAVMRPDVVGRLPVPPCLHHFLQFDDIA</sequence>
<accession>A0A3Q2YBY5</accession>
<keyword evidence="7" id="KW-1185">Reference proteome</keyword>
<keyword evidence="2" id="KW-0677">Repeat</keyword>
<dbReference type="Pfam" id="PF07525">
    <property type="entry name" value="SOCS_box"/>
    <property type="match status" value="1"/>
</dbReference>
<feature type="repeat" description="ANK" evidence="4">
    <location>
        <begin position="239"/>
        <end position="271"/>
    </location>
</feature>
<keyword evidence="3 4" id="KW-0040">ANK repeat</keyword>
<feature type="repeat" description="ANK" evidence="4">
    <location>
        <begin position="206"/>
        <end position="238"/>
    </location>
</feature>
<evidence type="ECO:0000256" key="1">
    <source>
        <dbReference type="ARBA" id="ARBA00004906"/>
    </source>
</evidence>
<dbReference type="RefSeq" id="XP_019730132.1">
    <property type="nucleotide sequence ID" value="XM_019874573.1"/>
</dbReference>
<dbReference type="AlphaFoldDB" id="A0A3Q2YBY5"/>
<dbReference type="GeneTree" id="ENSGT00940000159080"/>
<dbReference type="PROSITE" id="PS50088">
    <property type="entry name" value="ANK_REPEAT"/>
    <property type="match status" value="4"/>
</dbReference>
<dbReference type="Gene3D" id="1.25.40.20">
    <property type="entry name" value="Ankyrin repeat-containing domain"/>
    <property type="match status" value="3"/>
</dbReference>
<evidence type="ECO:0000256" key="4">
    <source>
        <dbReference type="PROSITE-ProRule" id="PRU00023"/>
    </source>
</evidence>
<dbReference type="Proteomes" id="UP000264820">
    <property type="component" value="Unplaced"/>
</dbReference>
<evidence type="ECO:0000313" key="6">
    <source>
        <dbReference type="Ensembl" id="ENSHCOP00000015449.1"/>
    </source>
</evidence>
<reference evidence="6" key="2">
    <citation type="submission" date="2025-09" db="UniProtKB">
        <authorList>
            <consortium name="Ensembl"/>
        </authorList>
    </citation>
    <scope>IDENTIFICATION</scope>
</reference>
<dbReference type="InterPro" id="IPR036036">
    <property type="entry name" value="SOCS_box-like_dom_sf"/>
</dbReference>
<proteinExistence type="predicted"/>
<dbReference type="PANTHER" id="PTHR24166">
    <property type="entry name" value="ROLLING PEBBLES, ISOFORM B"/>
    <property type="match status" value="1"/>
</dbReference>
<dbReference type="SMART" id="SM00248">
    <property type="entry name" value="ANK"/>
    <property type="match status" value="10"/>
</dbReference>
<dbReference type="OrthoDB" id="194358at2759"/>
<dbReference type="InterPro" id="IPR036770">
    <property type="entry name" value="Ankyrin_rpt-contain_sf"/>
</dbReference>
<dbReference type="InterPro" id="IPR001496">
    <property type="entry name" value="SOCS_box"/>
</dbReference>
<evidence type="ECO:0000259" key="5">
    <source>
        <dbReference type="PROSITE" id="PS50225"/>
    </source>
</evidence>
<dbReference type="PANTHER" id="PTHR24166:SF48">
    <property type="entry name" value="PROTEIN VAPYRIN"/>
    <property type="match status" value="1"/>
</dbReference>
<dbReference type="PROSITE" id="PS50225">
    <property type="entry name" value="SOCS"/>
    <property type="match status" value="1"/>
</dbReference>
<organism evidence="6 7">
    <name type="scientific">Hippocampus comes</name>
    <name type="common">Tiger tail seahorse</name>
    <dbReference type="NCBI Taxonomy" id="109280"/>
    <lineage>
        <taxon>Eukaryota</taxon>
        <taxon>Metazoa</taxon>
        <taxon>Chordata</taxon>
        <taxon>Craniata</taxon>
        <taxon>Vertebrata</taxon>
        <taxon>Euteleostomi</taxon>
        <taxon>Actinopterygii</taxon>
        <taxon>Neopterygii</taxon>
        <taxon>Teleostei</taxon>
        <taxon>Neoteleostei</taxon>
        <taxon>Acanthomorphata</taxon>
        <taxon>Syngnathiaria</taxon>
        <taxon>Syngnathiformes</taxon>
        <taxon>Syngnathoidei</taxon>
        <taxon>Syngnathidae</taxon>
        <taxon>Hippocampus</taxon>
    </lineage>
</organism>
<dbReference type="PROSITE" id="PS50297">
    <property type="entry name" value="ANK_REP_REGION"/>
    <property type="match status" value="4"/>
</dbReference>
<dbReference type="Ensembl" id="ENSHCOT00000023367.1">
    <property type="protein sequence ID" value="ENSHCOP00000015449.1"/>
    <property type="gene ID" value="ENSHCOG00000019052.1"/>
</dbReference>
<dbReference type="CTD" id="51130"/>
<evidence type="ECO:0000313" key="7">
    <source>
        <dbReference type="Proteomes" id="UP000264820"/>
    </source>
</evidence>
<dbReference type="GeneID" id="109518590"/>
<name>A0A3Q2YBY5_HIPCM</name>
<comment type="pathway">
    <text evidence="1">Protein modification; protein ubiquitination.</text>
</comment>
<dbReference type="SMART" id="SM00969">
    <property type="entry name" value="SOCS_box"/>
    <property type="match status" value="1"/>
</dbReference>